<gene>
    <name evidence="6" type="ORF">KUTeg_007658</name>
</gene>
<protein>
    <submittedName>
        <fullName evidence="6">Uncharacterized protein</fullName>
    </submittedName>
</protein>
<dbReference type="Gene3D" id="1.20.1250.20">
    <property type="entry name" value="MFS general substrate transporter like domains"/>
    <property type="match status" value="1"/>
</dbReference>
<evidence type="ECO:0000256" key="3">
    <source>
        <dbReference type="ARBA" id="ARBA00022989"/>
    </source>
</evidence>
<feature type="transmembrane region" description="Helical" evidence="5">
    <location>
        <begin position="98"/>
        <end position="118"/>
    </location>
</feature>
<evidence type="ECO:0000313" key="7">
    <source>
        <dbReference type="Proteomes" id="UP001217089"/>
    </source>
</evidence>
<keyword evidence="4 5" id="KW-0472">Membrane</keyword>
<comment type="caution">
    <text evidence="6">The sequence shown here is derived from an EMBL/GenBank/DDBJ whole genome shotgun (WGS) entry which is preliminary data.</text>
</comment>
<dbReference type="PANTHER" id="PTHR24064">
    <property type="entry name" value="SOLUTE CARRIER FAMILY 22 MEMBER"/>
    <property type="match status" value="1"/>
</dbReference>
<dbReference type="Pfam" id="PF00083">
    <property type="entry name" value="Sugar_tr"/>
    <property type="match status" value="1"/>
</dbReference>
<evidence type="ECO:0000256" key="1">
    <source>
        <dbReference type="ARBA" id="ARBA00004141"/>
    </source>
</evidence>
<name>A0ABQ9FID9_TEGGR</name>
<accession>A0ABQ9FID9</accession>
<comment type="subcellular location">
    <subcellularLocation>
        <location evidence="1">Membrane</location>
        <topology evidence="1">Multi-pass membrane protein</topology>
    </subcellularLocation>
</comment>
<evidence type="ECO:0000256" key="5">
    <source>
        <dbReference type="SAM" id="Phobius"/>
    </source>
</evidence>
<dbReference type="SUPFAM" id="SSF103473">
    <property type="entry name" value="MFS general substrate transporter"/>
    <property type="match status" value="1"/>
</dbReference>
<keyword evidence="3 5" id="KW-1133">Transmembrane helix</keyword>
<organism evidence="6 7">
    <name type="scientific">Tegillarca granosa</name>
    <name type="common">Malaysian cockle</name>
    <name type="synonym">Anadara granosa</name>
    <dbReference type="NCBI Taxonomy" id="220873"/>
    <lineage>
        <taxon>Eukaryota</taxon>
        <taxon>Metazoa</taxon>
        <taxon>Spiralia</taxon>
        <taxon>Lophotrochozoa</taxon>
        <taxon>Mollusca</taxon>
        <taxon>Bivalvia</taxon>
        <taxon>Autobranchia</taxon>
        <taxon>Pteriomorphia</taxon>
        <taxon>Arcoida</taxon>
        <taxon>Arcoidea</taxon>
        <taxon>Arcidae</taxon>
        <taxon>Tegillarca</taxon>
    </lineage>
</organism>
<sequence length="124" mass="14819">MLALIGYLVKEWRYIELTISLPVIAFSFFLPESIRWLLSKGRNEEAEKIMKKLMTTNKREITEEITNTLLNKEIKPHENKKNKTQERKYTALDLVRPLQMAILSLNVWFNWLVLYFTLCQEKKV</sequence>
<evidence type="ECO:0000256" key="4">
    <source>
        <dbReference type="ARBA" id="ARBA00023136"/>
    </source>
</evidence>
<evidence type="ECO:0000313" key="6">
    <source>
        <dbReference type="EMBL" id="KAJ8315508.1"/>
    </source>
</evidence>
<reference evidence="6 7" key="1">
    <citation type="submission" date="2022-12" db="EMBL/GenBank/DDBJ databases">
        <title>Chromosome-level genome of Tegillarca granosa.</title>
        <authorList>
            <person name="Kim J."/>
        </authorList>
    </citation>
    <scope>NUCLEOTIDE SEQUENCE [LARGE SCALE GENOMIC DNA]</scope>
    <source>
        <strain evidence="6">Teg-2019</strain>
        <tissue evidence="6">Adductor muscle</tissue>
    </source>
</reference>
<dbReference type="EMBL" id="JARBDR010000337">
    <property type="protein sequence ID" value="KAJ8315508.1"/>
    <property type="molecule type" value="Genomic_DNA"/>
</dbReference>
<proteinExistence type="predicted"/>
<dbReference type="Proteomes" id="UP001217089">
    <property type="component" value="Unassembled WGS sequence"/>
</dbReference>
<dbReference type="InterPro" id="IPR005828">
    <property type="entry name" value="MFS_sugar_transport-like"/>
</dbReference>
<keyword evidence="7" id="KW-1185">Reference proteome</keyword>
<dbReference type="InterPro" id="IPR036259">
    <property type="entry name" value="MFS_trans_sf"/>
</dbReference>
<evidence type="ECO:0000256" key="2">
    <source>
        <dbReference type="ARBA" id="ARBA00022692"/>
    </source>
</evidence>
<keyword evidence="2 5" id="KW-0812">Transmembrane</keyword>